<sequence length="110" mass="11914">MEVVCHLAISTWIVRLLPTFAVSHAVLLHSLVSSAPALSSARSALRFWRILGEHLSICWHLTSRKALASDAVLLTGTLPTPINSEPPVDNVSGACTKLYFCLLPLSLQPN</sequence>
<dbReference type="AlphaFoldDB" id="A0A5C2SB43"/>
<evidence type="ECO:0000313" key="2">
    <source>
        <dbReference type="Proteomes" id="UP000313359"/>
    </source>
</evidence>
<dbReference type="EMBL" id="ML122265">
    <property type="protein sequence ID" value="RPD60487.1"/>
    <property type="molecule type" value="Genomic_DNA"/>
</dbReference>
<accession>A0A5C2SB43</accession>
<evidence type="ECO:0000313" key="1">
    <source>
        <dbReference type="EMBL" id="RPD60487.1"/>
    </source>
</evidence>
<proteinExistence type="predicted"/>
<gene>
    <name evidence="1" type="ORF">L227DRAFT_88392</name>
</gene>
<organism evidence="1 2">
    <name type="scientific">Lentinus tigrinus ALCF2SS1-6</name>
    <dbReference type="NCBI Taxonomy" id="1328759"/>
    <lineage>
        <taxon>Eukaryota</taxon>
        <taxon>Fungi</taxon>
        <taxon>Dikarya</taxon>
        <taxon>Basidiomycota</taxon>
        <taxon>Agaricomycotina</taxon>
        <taxon>Agaricomycetes</taxon>
        <taxon>Polyporales</taxon>
        <taxon>Polyporaceae</taxon>
        <taxon>Lentinus</taxon>
    </lineage>
</organism>
<keyword evidence="2" id="KW-1185">Reference proteome</keyword>
<name>A0A5C2SB43_9APHY</name>
<reference evidence="1" key="1">
    <citation type="journal article" date="2018" name="Genome Biol. Evol.">
        <title>Genomics and development of Lentinus tigrinus, a white-rot wood-decaying mushroom with dimorphic fruiting bodies.</title>
        <authorList>
            <person name="Wu B."/>
            <person name="Xu Z."/>
            <person name="Knudson A."/>
            <person name="Carlson A."/>
            <person name="Chen N."/>
            <person name="Kovaka S."/>
            <person name="LaButti K."/>
            <person name="Lipzen A."/>
            <person name="Pennachio C."/>
            <person name="Riley R."/>
            <person name="Schakwitz W."/>
            <person name="Umezawa K."/>
            <person name="Ohm R.A."/>
            <person name="Grigoriev I.V."/>
            <person name="Nagy L.G."/>
            <person name="Gibbons J."/>
            <person name="Hibbett D."/>
        </authorList>
    </citation>
    <scope>NUCLEOTIDE SEQUENCE [LARGE SCALE GENOMIC DNA]</scope>
    <source>
        <strain evidence="1">ALCF2SS1-6</strain>
    </source>
</reference>
<protein>
    <submittedName>
        <fullName evidence="1">Uncharacterized protein</fullName>
    </submittedName>
</protein>
<dbReference type="Proteomes" id="UP000313359">
    <property type="component" value="Unassembled WGS sequence"/>
</dbReference>